<dbReference type="SUPFAM" id="SSF46785">
    <property type="entry name" value="Winged helix' DNA-binding domain"/>
    <property type="match status" value="1"/>
</dbReference>
<dbReference type="AlphaFoldDB" id="A0AA35REG0"/>
<evidence type="ECO:0000313" key="2">
    <source>
        <dbReference type="EMBL" id="CAI8009965.1"/>
    </source>
</evidence>
<evidence type="ECO:0000313" key="3">
    <source>
        <dbReference type="Proteomes" id="UP001174909"/>
    </source>
</evidence>
<reference evidence="2" key="1">
    <citation type="submission" date="2023-03" db="EMBL/GenBank/DDBJ databases">
        <authorList>
            <person name="Steffen K."/>
            <person name="Cardenas P."/>
        </authorList>
    </citation>
    <scope>NUCLEOTIDE SEQUENCE</scope>
</reference>
<keyword evidence="3" id="KW-1185">Reference proteome</keyword>
<organism evidence="2 3">
    <name type="scientific">Geodia barretti</name>
    <name type="common">Barrett's horny sponge</name>
    <dbReference type="NCBI Taxonomy" id="519541"/>
    <lineage>
        <taxon>Eukaryota</taxon>
        <taxon>Metazoa</taxon>
        <taxon>Porifera</taxon>
        <taxon>Demospongiae</taxon>
        <taxon>Heteroscleromorpha</taxon>
        <taxon>Tetractinellida</taxon>
        <taxon>Astrophorina</taxon>
        <taxon>Geodiidae</taxon>
        <taxon>Geodia</taxon>
    </lineage>
</organism>
<evidence type="ECO:0000259" key="1">
    <source>
        <dbReference type="Pfam" id="PF01022"/>
    </source>
</evidence>
<dbReference type="InterPro" id="IPR011991">
    <property type="entry name" value="ArsR-like_HTH"/>
</dbReference>
<proteinExistence type="predicted"/>
<dbReference type="Pfam" id="PF01022">
    <property type="entry name" value="HTH_5"/>
    <property type="match status" value="1"/>
</dbReference>
<dbReference type="EMBL" id="CASHTH010000999">
    <property type="protein sequence ID" value="CAI8009965.1"/>
    <property type="molecule type" value="Genomic_DNA"/>
</dbReference>
<accession>A0AA35REG0</accession>
<sequence length="183" mass="21215">MRILQLLKMRAGMTVSQLGDALHISQMGIRQHLAILEADGLVEYHQEKQGRGRPPHIYRLTDAANGLFPTTYANFAVGLMNEVAKFNGPGFINKVFRGRMKAQLQTYQLRLQGKNLPERVKELARIRDEEGYMARFDENEDDYVLIEHNALSWRLRRNIHTSAKLKRHSSGNLWVRKSFERNI</sequence>
<dbReference type="InterPro" id="IPR036390">
    <property type="entry name" value="WH_DNA-bd_sf"/>
</dbReference>
<feature type="domain" description="HTH arsR-type" evidence="1">
    <location>
        <begin position="2"/>
        <end position="44"/>
    </location>
</feature>
<dbReference type="Proteomes" id="UP001174909">
    <property type="component" value="Unassembled WGS sequence"/>
</dbReference>
<dbReference type="Gene3D" id="1.10.10.10">
    <property type="entry name" value="Winged helix-like DNA-binding domain superfamily/Winged helix DNA-binding domain"/>
    <property type="match status" value="1"/>
</dbReference>
<comment type="caution">
    <text evidence="2">The sequence shown here is derived from an EMBL/GenBank/DDBJ whole genome shotgun (WGS) entry which is preliminary data.</text>
</comment>
<dbReference type="CDD" id="cd00090">
    <property type="entry name" value="HTH_ARSR"/>
    <property type="match status" value="1"/>
</dbReference>
<name>A0AA35REG0_GEOBA</name>
<gene>
    <name evidence="2" type="ORF">GBAR_LOCUS6633</name>
</gene>
<protein>
    <recommendedName>
        <fullName evidence="1">HTH arsR-type domain-containing protein</fullName>
    </recommendedName>
</protein>
<dbReference type="InterPro" id="IPR001845">
    <property type="entry name" value="HTH_ArsR_DNA-bd_dom"/>
</dbReference>
<dbReference type="InterPro" id="IPR036388">
    <property type="entry name" value="WH-like_DNA-bd_sf"/>
</dbReference>